<feature type="compositionally biased region" description="Basic residues" evidence="1">
    <location>
        <begin position="135"/>
        <end position="144"/>
    </location>
</feature>
<proteinExistence type="predicted"/>
<dbReference type="EMBL" id="FNUX01000032">
    <property type="protein sequence ID" value="SEG15311.1"/>
    <property type="molecule type" value="Genomic_DNA"/>
</dbReference>
<feature type="region of interest" description="Disordered" evidence="1">
    <location>
        <begin position="131"/>
        <end position="166"/>
    </location>
</feature>
<dbReference type="RefSeq" id="WP_103967477.1">
    <property type="nucleotide sequence ID" value="NZ_FNUX01000032.1"/>
</dbReference>
<dbReference type="AlphaFoldDB" id="A0A1H5XUA9"/>
<evidence type="ECO:0000256" key="1">
    <source>
        <dbReference type="SAM" id="MobiDB-lite"/>
    </source>
</evidence>
<protein>
    <recommendedName>
        <fullName evidence="4">Helix-turn-helix domain-containing protein</fullName>
    </recommendedName>
</protein>
<evidence type="ECO:0000313" key="2">
    <source>
        <dbReference type="EMBL" id="SEG15311.1"/>
    </source>
</evidence>
<organism evidence="2 3">
    <name type="scientific">Nitrosomonas ureae</name>
    <dbReference type="NCBI Taxonomy" id="44577"/>
    <lineage>
        <taxon>Bacteria</taxon>
        <taxon>Pseudomonadati</taxon>
        <taxon>Pseudomonadota</taxon>
        <taxon>Betaproteobacteria</taxon>
        <taxon>Nitrosomonadales</taxon>
        <taxon>Nitrosomonadaceae</taxon>
        <taxon>Nitrosomonas</taxon>
    </lineage>
</organism>
<evidence type="ECO:0008006" key="4">
    <source>
        <dbReference type="Google" id="ProtNLM"/>
    </source>
</evidence>
<dbReference type="Gene3D" id="1.10.10.10">
    <property type="entry name" value="Winged helix-like DNA-binding domain superfamily/Winged helix DNA-binding domain"/>
    <property type="match status" value="1"/>
</dbReference>
<dbReference type="Proteomes" id="UP000236753">
    <property type="component" value="Unassembled WGS sequence"/>
</dbReference>
<gene>
    <name evidence="2" type="ORF">SAMN05216334_1328</name>
</gene>
<feature type="compositionally biased region" description="Polar residues" evidence="1">
    <location>
        <begin position="153"/>
        <end position="166"/>
    </location>
</feature>
<sequence length="211" mass="23298">MSKKSKKPPEDFTGTFSRIPHAVMDSQAFIGLSDRGKSLLFALIRQINGSNNGRLQLTNTWLSGHGWQSHSSNSKAITELIERELIVVSRLGGLNASCNRYAVTWLQISNFVGLDITPQSYKQGSWADCKLPKTVGRKPPQKQKNHPDKRDSTIPTTGTESQSTIPVYGTSKANFDQSTIPVYGNNVSIPYTPPKPGSKRIVGRSRKETIQ</sequence>
<dbReference type="OrthoDB" id="8910510at2"/>
<reference evidence="2 3" key="1">
    <citation type="submission" date="2016-10" db="EMBL/GenBank/DDBJ databases">
        <authorList>
            <person name="de Groot N.N."/>
        </authorList>
    </citation>
    <scope>NUCLEOTIDE SEQUENCE [LARGE SCALE GENOMIC DNA]</scope>
    <source>
        <strain evidence="2 3">Nm13</strain>
    </source>
</reference>
<dbReference type="InterPro" id="IPR036388">
    <property type="entry name" value="WH-like_DNA-bd_sf"/>
</dbReference>
<evidence type="ECO:0000313" key="3">
    <source>
        <dbReference type="Proteomes" id="UP000236753"/>
    </source>
</evidence>
<name>A0A1H5XUA9_9PROT</name>
<accession>A0A1H5XUA9</accession>
<feature type="region of interest" description="Disordered" evidence="1">
    <location>
        <begin position="184"/>
        <end position="211"/>
    </location>
</feature>